<dbReference type="GO" id="GO:0007131">
    <property type="term" value="P:reciprocal meiotic recombination"/>
    <property type="evidence" value="ECO:0007669"/>
    <property type="project" value="TreeGrafter"/>
</dbReference>
<evidence type="ECO:0000256" key="3">
    <source>
        <dbReference type="ARBA" id="ARBA00014590"/>
    </source>
</evidence>
<dbReference type="InterPro" id="IPR027417">
    <property type="entry name" value="P-loop_NTPase"/>
</dbReference>
<dbReference type="GO" id="GO:0005634">
    <property type="term" value="C:nucleus"/>
    <property type="evidence" value="ECO:0007669"/>
    <property type="project" value="UniProtKB-SubCell"/>
</dbReference>
<dbReference type="SMART" id="SM00487">
    <property type="entry name" value="DEXDc"/>
    <property type="match status" value="1"/>
</dbReference>
<keyword evidence="8" id="KW-0378">Hydrolase</keyword>
<dbReference type="InterPro" id="IPR049730">
    <property type="entry name" value="SNF2/RAD54-like_C"/>
</dbReference>
<keyword evidence="9" id="KW-0347">Helicase</keyword>
<keyword evidence="10" id="KW-0067">ATP-binding</keyword>
<dbReference type="GO" id="GO:0016787">
    <property type="term" value="F:hydrolase activity"/>
    <property type="evidence" value="ECO:0007669"/>
    <property type="project" value="UniProtKB-KW"/>
</dbReference>
<keyword evidence="5" id="KW-0597">Phosphoprotein</keyword>
<reference evidence="22" key="1">
    <citation type="journal article" date="2021" name="Cell">
        <title>Tracing the genetic footprints of vertebrate landing in non-teleost ray-finned fishes.</title>
        <authorList>
            <person name="Bi X."/>
            <person name="Wang K."/>
            <person name="Yang L."/>
            <person name="Pan H."/>
            <person name="Jiang H."/>
            <person name="Wei Q."/>
            <person name="Fang M."/>
            <person name="Yu H."/>
            <person name="Zhu C."/>
            <person name="Cai Y."/>
            <person name="He Y."/>
            <person name="Gan X."/>
            <person name="Zeng H."/>
            <person name="Yu D."/>
            <person name="Zhu Y."/>
            <person name="Jiang H."/>
            <person name="Qiu Q."/>
            <person name="Yang H."/>
            <person name="Zhang Y.E."/>
            <person name="Wang W."/>
            <person name="Zhu M."/>
            <person name="He S."/>
            <person name="Zhang G."/>
        </authorList>
    </citation>
    <scope>NUCLEOTIDE SEQUENCE</scope>
    <source>
        <strain evidence="22">Allg_001</strain>
    </source>
</reference>
<dbReference type="FunFam" id="3.40.50.300:FF:003367">
    <property type="entry name" value="ATP-dependent DNA helicase PIF1"/>
    <property type="match status" value="1"/>
</dbReference>
<dbReference type="InterPro" id="IPR014001">
    <property type="entry name" value="Helicase_ATP-bd"/>
</dbReference>
<accession>A0A8J7NH62</accession>
<name>A0A8J7NH62_ATRSP</name>
<keyword evidence="16" id="KW-0539">Nucleus</keyword>
<feature type="non-terminal residue" evidence="22">
    <location>
        <position position="1"/>
    </location>
</feature>
<dbReference type="GO" id="GO:0015616">
    <property type="term" value="F:DNA translocase activity"/>
    <property type="evidence" value="ECO:0007669"/>
    <property type="project" value="TreeGrafter"/>
</dbReference>
<feature type="region of interest" description="Disordered" evidence="19">
    <location>
        <begin position="1308"/>
        <end position="1332"/>
    </location>
</feature>
<dbReference type="CDD" id="cd18037">
    <property type="entry name" value="DEXSc_Pif1_like"/>
    <property type="match status" value="1"/>
</dbReference>
<keyword evidence="13" id="KW-0233">DNA recombination</keyword>
<dbReference type="GO" id="GO:0005739">
    <property type="term" value="C:mitochondrion"/>
    <property type="evidence" value="ECO:0007669"/>
    <property type="project" value="UniProtKB-SubCell"/>
</dbReference>
<evidence type="ECO:0000256" key="13">
    <source>
        <dbReference type="ARBA" id="ARBA00023172"/>
    </source>
</evidence>
<evidence type="ECO:0000313" key="23">
    <source>
        <dbReference type="Proteomes" id="UP000736164"/>
    </source>
</evidence>
<dbReference type="Pfam" id="PF25344">
    <property type="entry name" value="PH_LRR1"/>
    <property type="match status" value="1"/>
</dbReference>
<dbReference type="InterPro" id="IPR049163">
    <property type="entry name" value="Pif1-like_2B_dom"/>
</dbReference>
<organism evidence="22 23">
    <name type="scientific">Atractosteus spatula</name>
    <name type="common">Alligator gar</name>
    <name type="synonym">Lepisosteus spatula</name>
    <dbReference type="NCBI Taxonomy" id="7917"/>
    <lineage>
        <taxon>Eukaryota</taxon>
        <taxon>Metazoa</taxon>
        <taxon>Chordata</taxon>
        <taxon>Craniata</taxon>
        <taxon>Vertebrata</taxon>
        <taxon>Euteleostomi</taxon>
        <taxon>Actinopterygii</taxon>
        <taxon>Neopterygii</taxon>
        <taxon>Holostei</taxon>
        <taxon>Semionotiformes</taxon>
        <taxon>Lepisosteidae</taxon>
        <taxon>Atractosteus</taxon>
    </lineage>
</organism>
<keyword evidence="14" id="KW-0234">DNA repair</keyword>
<dbReference type="Gene3D" id="1.20.120.850">
    <property type="entry name" value="SWI2/SNF2 ATPases, N-terminal domain"/>
    <property type="match status" value="1"/>
</dbReference>
<dbReference type="InterPro" id="IPR003593">
    <property type="entry name" value="AAA+_ATPase"/>
</dbReference>
<dbReference type="Gene3D" id="3.40.50.10810">
    <property type="entry name" value="Tandem AAA-ATPase domain"/>
    <property type="match status" value="1"/>
</dbReference>
<gene>
    <name evidence="22" type="primary">Rad54l</name>
    <name evidence="22" type="ORF">GTO95_0013228</name>
</gene>
<dbReference type="InterPro" id="IPR048293">
    <property type="entry name" value="PIF1_RRM3_pfh1"/>
</dbReference>
<evidence type="ECO:0000256" key="14">
    <source>
        <dbReference type="ARBA" id="ARBA00023204"/>
    </source>
</evidence>
<dbReference type="PANTHER" id="PTHR45629:SF7">
    <property type="entry name" value="DNA EXCISION REPAIR PROTEIN ERCC-6-RELATED"/>
    <property type="match status" value="1"/>
</dbReference>
<dbReference type="EMBL" id="JAAWVO010011080">
    <property type="protein sequence ID" value="MBN3313287.1"/>
    <property type="molecule type" value="Genomic_DNA"/>
</dbReference>
<dbReference type="PROSITE" id="PS51192">
    <property type="entry name" value="HELICASE_ATP_BIND_1"/>
    <property type="match status" value="1"/>
</dbReference>
<feature type="domain" description="Helicase C-terminal" evidence="21">
    <location>
        <begin position="1119"/>
        <end position="1272"/>
    </location>
</feature>
<dbReference type="PROSITE" id="PS51194">
    <property type="entry name" value="HELICASE_CTER"/>
    <property type="match status" value="1"/>
</dbReference>
<feature type="compositionally biased region" description="Basic and acidic residues" evidence="19">
    <location>
        <begin position="646"/>
        <end position="665"/>
    </location>
</feature>
<evidence type="ECO:0000256" key="12">
    <source>
        <dbReference type="ARBA" id="ARBA00023128"/>
    </source>
</evidence>
<dbReference type="InterPro" id="IPR038718">
    <property type="entry name" value="SNF2-like_sf"/>
</dbReference>
<dbReference type="Proteomes" id="UP000736164">
    <property type="component" value="Unassembled WGS sequence"/>
</dbReference>
<comment type="subunit">
    <text evidence="17">Monomer. Interacts with telomerase.</text>
</comment>
<evidence type="ECO:0000256" key="11">
    <source>
        <dbReference type="ARBA" id="ARBA00023125"/>
    </source>
</evidence>
<evidence type="ECO:0000256" key="1">
    <source>
        <dbReference type="ARBA" id="ARBA00004123"/>
    </source>
</evidence>
<keyword evidence="11" id="KW-0238">DNA-binding</keyword>
<dbReference type="FunFam" id="1.20.120.850:FF:000002">
    <property type="entry name" value="DNA repair and recombination protein RAD54-like"/>
    <property type="match status" value="1"/>
</dbReference>
<dbReference type="SUPFAM" id="SSF52540">
    <property type="entry name" value="P-loop containing nucleoside triphosphate hydrolases"/>
    <property type="match status" value="4"/>
</dbReference>
<evidence type="ECO:0000256" key="19">
    <source>
        <dbReference type="SAM" id="MobiDB-lite"/>
    </source>
</evidence>
<sequence length="1363" mass="152124">MLPGAETAELRCCCTVEQLNIAGQATKRQVIRRAGVTLGRNEFQELVLRVDDGRAPQSFLLREIQLFTRFARDGKSTVRLAPDNVQVLLSDCPPDQLRAFLKTLSIKHQAWQQAGKPLGARAKLLAGLPRSFETISPVQLKDVQQASRLREQANARPPAGELGQRSGNGAGSLQVKRRRPESTDGSPVRALHPAKKPVLTLPVGRKLSKEQSLVLSAVLSGKNVFFTGSAGTGKSFLLKRILGSLPPKSTYATASTGVAACHIGGTTLHAFAGIGSGSAPLEQCLELAQRPGVLQHWTSCRHLIIDEVSMVEGELFDKLEAIARSIRRSPEPFGGIQLIACGDFLQLPPVTKGKVKPKFCFQARSWRKCFHLNMELTEVRRQTDKTFISLLQAVRVGKVTEEVAAQLMNTAYHRIERDGILATRLCTHKDDVELTNETKLQQLPGAVRTFESADSDPQLATLIDAQSPVGRVLQLKVGAQVMLTKNLDVQRGLVNGARGVVLGFEPGSKGLPRVRFLCGVTEVMKQERWMFKAGGGVYLSRHQLPLKLAWAISIHKSQGMTLDCVEISLSRVFESGQAYVALSRARSLEGLRVMDFNPRVVWADPHVLQFYSRLRKERLLAQRRSLAPSQLAKRKQGDSSEDEDWHPEATPKRRRGGSESGRRESYVSPFRKPLTPLTNRPVCLDSSAHEAFIRSILSKPFKVPIPNYTGPLGVRGLGLKRAGVRKALHDPFEEGALVLYEPPQLSAHELIKADKEKLPVHVVVDPVLSKVLRPHQREGVKFLWDCVTGRRIPQSYGCIMADEMGLGKTLQCIALMWTLLRQSPDAKPEIDKAIVVAPSSLVRNWYNEVGKWLAGRIHPLAIDGGSKEEIDQKLVNFISQQGLRVPSPILIISYETFRLHAAVLHKGKVGLVICDEGHRLKNSENQTYQALNAMSSQRRVLISGTPIQNDLLEYFSLVHFVNAGILGTAQEFKKRFEIPILKGRDADASDKDRQCGEEKLKELISIVNRCLIRRTSDILSKYLPVKIEQVVCCRLTPLQTELYKRFLQQAKPEEELQTGKISVSSLSSITSLKKLCNHPSLIYDKCLEGEEGFDGALELFPPGYSPKAVEPQLSGKMLVLDYILAMTRSTTSDKVVLVSNYTQTLDLFEKLCRSRRYLYVRLDGTMSIKKRAKIVERFNSPSNPEFIFMLSSKAGGCGLNLIGANRLVMFDPDWNPANDEQAMARVWRDGQKKTCYIYRLLSTGTIEEKILQRQAHKKALSSCVVDEEQDVERHFSLEELRELFSLREDTASDTHSRFRCRRCVNGRQVRSPPDAADCTSDLSQWHHGSDRRGLRDPVLQASWDAGVSFVFHQRSHEDQRGLL</sequence>
<evidence type="ECO:0000256" key="4">
    <source>
        <dbReference type="ARBA" id="ARBA00015341"/>
    </source>
</evidence>
<evidence type="ECO:0000256" key="2">
    <source>
        <dbReference type="ARBA" id="ARBA00004173"/>
    </source>
</evidence>
<evidence type="ECO:0000256" key="15">
    <source>
        <dbReference type="ARBA" id="ARBA00023235"/>
    </source>
</evidence>
<dbReference type="GO" id="GO:0003677">
    <property type="term" value="F:DNA binding"/>
    <property type="evidence" value="ECO:0007669"/>
    <property type="project" value="UniProtKB-KW"/>
</dbReference>
<keyword evidence="7" id="KW-0227">DNA damage</keyword>
<dbReference type="Pfam" id="PF00271">
    <property type="entry name" value="Helicase_C"/>
    <property type="match status" value="1"/>
</dbReference>
<feature type="region of interest" description="Disordered" evidence="19">
    <location>
        <begin position="151"/>
        <end position="195"/>
    </location>
</feature>
<evidence type="ECO:0000256" key="16">
    <source>
        <dbReference type="ARBA" id="ARBA00023242"/>
    </source>
</evidence>
<dbReference type="GO" id="GO:0003678">
    <property type="term" value="F:DNA helicase activity"/>
    <property type="evidence" value="ECO:0007669"/>
    <property type="project" value="InterPro"/>
</dbReference>
<dbReference type="GO" id="GO:0045003">
    <property type="term" value="P:double-strand break repair via synthesis-dependent strand annealing"/>
    <property type="evidence" value="ECO:0007669"/>
    <property type="project" value="TreeGrafter"/>
</dbReference>
<dbReference type="Gene3D" id="3.40.50.300">
    <property type="entry name" value="P-loop containing nucleotide triphosphate hydrolases"/>
    <property type="match status" value="3"/>
</dbReference>
<dbReference type="GO" id="GO:0000723">
    <property type="term" value="P:telomere maintenance"/>
    <property type="evidence" value="ECO:0007669"/>
    <property type="project" value="InterPro"/>
</dbReference>
<dbReference type="CDD" id="cd18809">
    <property type="entry name" value="SF1_C_RecD"/>
    <property type="match status" value="1"/>
</dbReference>
<keyword evidence="23" id="KW-1185">Reference proteome</keyword>
<dbReference type="InterPro" id="IPR057437">
    <property type="entry name" value="PIF1/LRR1_PH"/>
</dbReference>
<dbReference type="FunFam" id="3.40.50.300:FF:000805">
    <property type="entry name" value="ATP-dependent DNA helicase PIF1"/>
    <property type="match status" value="1"/>
</dbReference>
<evidence type="ECO:0000313" key="22">
    <source>
        <dbReference type="EMBL" id="MBN3313287.1"/>
    </source>
</evidence>
<dbReference type="HAMAP" id="MF_03176">
    <property type="entry name" value="PIF1"/>
    <property type="match status" value="1"/>
</dbReference>
<dbReference type="FunFam" id="3.40.50.300:FF:000332">
    <property type="entry name" value="DNA repair and recombination protein RAD54-like"/>
    <property type="match status" value="1"/>
</dbReference>
<evidence type="ECO:0000259" key="20">
    <source>
        <dbReference type="PROSITE" id="PS51192"/>
    </source>
</evidence>
<dbReference type="SMART" id="SM00382">
    <property type="entry name" value="AAA"/>
    <property type="match status" value="2"/>
</dbReference>
<keyword evidence="6" id="KW-0547">Nucleotide-binding</keyword>
<dbReference type="InterPro" id="IPR050496">
    <property type="entry name" value="SNF2_RAD54_helicase_repair"/>
</dbReference>
<evidence type="ECO:0000256" key="10">
    <source>
        <dbReference type="ARBA" id="ARBA00022840"/>
    </source>
</evidence>
<feature type="region of interest" description="Disordered" evidence="19">
    <location>
        <begin position="627"/>
        <end position="672"/>
    </location>
</feature>
<comment type="subcellular location">
    <subcellularLocation>
        <location evidence="2">Mitochondrion</location>
    </subcellularLocation>
    <subcellularLocation>
        <location evidence="1">Nucleus</location>
    </subcellularLocation>
</comment>
<keyword evidence="12" id="KW-0496">Mitochondrion</keyword>
<feature type="non-terminal residue" evidence="22">
    <location>
        <position position="1363"/>
    </location>
</feature>
<evidence type="ECO:0000256" key="17">
    <source>
        <dbReference type="ARBA" id="ARBA00065873"/>
    </source>
</evidence>
<dbReference type="CDD" id="cd18067">
    <property type="entry name" value="DEXHc_RAD54A"/>
    <property type="match status" value="1"/>
</dbReference>
<dbReference type="CDD" id="cd18793">
    <property type="entry name" value="SF2_C_SNF"/>
    <property type="match status" value="1"/>
</dbReference>
<dbReference type="PANTHER" id="PTHR45629">
    <property type="entry name" value="SNF2/RAD54 FAMILY MEMBER"/>
    <property type="match status" value="1"/>
</dbReference>
<dbReference type="Pfam" id="PF05970">
    <property type="entry name" value="PIF1"/>
    <property type="match status" value="1"/>
</dbReference>
<evidence type="ECO:0000256" key="7">
    <source>
        <dbReference type="ARBA" id="ARBA00022763"/>
    </source>
</evidence>
<dbReference type="Pfam" id="PF21530">
    <property type="entry name" value="Pif1_2B_dom"/>
    <property type="match status" value="1"/>
</dbReference>
<dbReference type="GO" id="GO:0005524">
    <property type="term" value="F:ATP binding"/>
    <property type="evidence" value="ECO:0007669"/>
    <property type="project" value="UniProtKB-KW"/>
</dbReference>
<proteinExistence type="inferred from homology"/>
<evidence type="ECO:0000256" key="5">
    <source>
        <dbReference type="ARBA" id="ARBA00022553"/>
    </source>
</evidence>
<comment type="caution">
    <text evidence="22">The sequence shown here is derived from an EMBL/GenBank/DDBJ whole genome shotgun (WGS) entry which is preliminary data.</text>
</comment>
<dbReference type="InterPro" id="IPR010285">
    <property type="entry name" value="DNA_helicase_pif1-like_DEAD"/>
</dbReference>
<evidence type="ECO:0000256" key="9">
    <source>
        <dbReference type="ARBA" id="ARBA00022806"/>
    </source>
</evidence>
<feature type="domain" description="Helicase ATP-binding" evidence="20">
    <location>
        <begin position="789"/>
        <end position="964"/>
    </location>
</feature>
<dbReference type="FunFam" id="3.40.50.10810:FF:000010">
    <property type="entry name" value="DNA repair and recombination protein RAD54-like"/>
    <property type="match status" value="1"/>
</dbReference>
<dbReference type="Pfam" id="PF00176">
    <property type="entry name" value="SNF2-rel_dom"/>
    <property type="match status" value="1"/>
</dbReference>
<evidence type="ECO:0000259" key="21">
    <source>
        <dbReference type="PROSITE" id="PS51194"/>
    </source>
</evidence>
<dbReference type="InterPro" id="IPR000330">
    <property type="entry name" value="SNF2_N"/>
</dbReference>
<evidence type="ECO:0000256" key="8">
    <source>
        <dbReference type="ARBA" id="ARBA00022801"/>
    </source>
</evidence>
<dbReference type="InterPro" id="IPR001650">
    <property type="entry name" value="Helicase_C-like"/>
</dbReference>
<evidence type="ECO:0000256" key="6">
    <source>
        <dbReference type="ARBA" id="ARBA00022741"/>
    </source>
</evidence>
<evidence type="ECO:0000256" key="18">
    <source>
        <dbReference type="ARBA" id="ARBA00083494"/>
    </source>
</evidence>
<dbReference type="SMART" id="SM00490">
    <property type="entry name" value="HELICc"/>
    <property type="match status" value="1"/>
</dbReference>
<keyword evidence="15" id="KW-0413">Isomerase</keyword>
<protein>
    <recommendedName>
        <fullName evidence="3">Activating signal cointegrator 1 complex subunit 3</fullName>
    </recommendedName>
    <alternativeName>
        <fullName evidence="4">DNA repair and recombination protein RAD54-like</fullName>
    </alternativeName>
    <alternativeName>
        <fullName evidence="18">PIF1/RRM3 DNA helicase-like protein</fullName>
    </alternativeName>
</protein>